<name>K1Q8Q4_MAGGI</name>
<dbReference type="InParanoid" id="K1Q8Q4"/>
<dbReference type="EMBL" id="JH816958">
    <property type="protein sequence ID" value="EKC27739.1"/>
    <property type="molecule type" value="Genomic_DNA"/>
</dbReference>
<evidence type="ECO:0000313" key="1">
    <source>
        <dbReference type="EMBL" id="EKC27739.1"/>
    </source>
</evidence>
<organism evidence="1">
    <name type="scientific">Magallana gigas</name>
    <name type="common">Pacific oyster</name>
    <name type="synonym">Crassostrea gigas</name>
    <dbReference type="NCBI Taxonomy" id="29159"/>
    <lineage>
        <taxon>Eukaryota</taxon>
        <taxon>Metazoa</taxon>
        <taxon>Spiralia</taxon>
        <taxon>Lophotrochozoa</taxon>
        <taxon>Mollusca</taxon>
        <taxon>Bivalvia</taxon>
        <taxon>Autobranchia</taxon>
        <taxon>Pteriomorphia</taxon>
        <taxon>Ostreida</taxon>
        <taxon>Ostreoidea</taxon>
        <taxon>Ostreidae</taxon>
        <taxon>Magallana</taxon>
    </lineage>
</organism>
<sequence>MRVSGRDFFKRVRRAKMKFCPKVSFPTPRPARQLQNVVKEKVQINELKIVTKIFNEQDQPNWRA</sequence>
<dbReference type="AlphaFoldDB" id="K1Q8Q4"/>
<dbReference type="HOGENOM" id="CLU_2869747_0_0_1"/>
<reference evidence="1" key="1">
    <citation type="journal article" date="2012" name="Nature">
        <title>The oyster genome reveals stress adaptation and complexity of shell formation.</title>
        <authorList>
            <person name="Zhang G."/>
            <person name="Fang X."/>
            <person name="Guo X."/>
            <person name="Li L."/>
            <person name="Luo R."/>
            <person name="Xu F."/>
            <person name="Yang P."/>
            <person name="Zhang L."/>
            <person name="Wang X."/>
            <person name="Qi H."/>
            <person name="Xiong Z."/>
            <person name="Que H."/>
            <person name="Xie Y."/>
            <person name="Holland P.W."/>
            <person name="Paps J."/>
            <person name="Zhu Y."/>
            <person name="Wu F."/>
            <person name="Chen Y."/>
            <person name="Wang J."/>
            <person name="Peng C."/>
            <person name="Meng J."/>
            <person name="Yang L."/>
            <person name="Liu J."/>
            <person name="Wen B."/>
            <person name="Zhang N."/>
            <person name="Huang Z."/>
            <person name="Zhu Q."/>
            <person name="Feng Y."/>
            <person name="Mount A."/>
            <person name="Hedgecock D."/>
            <person name="Xu Z."/>
            <person name="Liu Y."/>
            <person name="Domazet-Loso T."/>
            <person name="Du Y."/>
            <person name="Sun X."/>
            <person name="Zhang S."/>
            <person name="Liu B."/>
            <person name="Cheng P."/>
            <person name="Jiang X."/>
            <person name="Li J."/>
            <person name="Fan D."/>
            <person name="Wang W."/>
            <person name="Fu W."/>
            <person name="Wang T."/>
            <person name="Wang B."/>
            <person name="Zhang J."/>
            <person name="Peng Z."/>
            <person name="Li Y."/>
            <person name="Li N."/>
            <person name="Wang J."/>
            <person name="Chen M."/>
            <person name="He Y."/>
            <person name="Tan F."/>
            <person name="Song X."/>
            <person name="Zheng Q."/>
            <person name="Huang R."/>
            <person name="Yang H."/>
            <person name="Du X."/>
            <person name="Chen L."/>
            <person name="Yang M."/>
            <person name="Gaffney P.M."/>
            <person name="Wang S."/>
            <person name="Luo L."/>
            <person name="She Z."/>
            <person name="Ming Y."/>
            <person name="Huang W."/>
            <person name="Zhang S."/>
            <person name="Huang B."/>
            <person name="Zhang Y."/>
            <person name="Qu T."/>
            <person name="Ni P."/>
            <person name="Miao G."/>
            <person name="Wang J."/>
            <person name="Wang Q."/>
            <person name="Steinberg C.E."/>
            <person name="Wang H."/>
            <person name="Li N."/>
            <person name="Qian L."/>
            <person name="Zhang G."/>
            <person name="Li Y."/>
            <person name="Yang H."/>
            <person name="Liu X."/>
            <person name="Wang J."/>
            <person name="Yin Y."/>
            <person name="Wang J."/>
        </authorList>
    </citation>
    <scope>NUCLEOTIDE SEQUENCE [LARGE SCALE GENOMIC DNA]</scope>
    <source>
        <strain evidence="1">05x7-T-G4-1.051#20</strain>
    </source>
</reference>
<protein>
    <submittedName>
        <fullName evidence="1">Uncharacterized protein</fullName>
    </submittedName>
</protein>
<proteinExistence type="predicted"/>
<accession>K1Q8Q4</accession>
<gene>
    <name evidence="1" type="ORF">CGI_10007912</name>
</gene>